<dbReference type="Proteomes" id="UP000492821">
    <property type="component" value="Unassembled WGS sequence"/>
</dbReference>
<reference evidence="2" key="1">
    <citation type="journal article" date="2013" name="Genetics">
        <title>The draft genome and transcriptome of Panagrellus redivivus are shaped by the harsh demands of a free-living lifestyle.</title>
        <authorList>
            <person name="Srinivasan J."/>
            <person name="Dillman A.R."/>
            <person name="Macchietto M.G."/>
            <person name="Heikkinen L."/>
            <person name="Lakso M."/>
            <person name="Fracchia K.M."/>
            <person name="Antoshechkin I."/>
            <person name="Mortazavi A."/>
            <person name="Wong G."/>
            <person name="Sternberg P.W."/>
        </authorList>
    </citation>
    <scope>NUCLEOTIDE SEQUENCE [LARGE SCALE GENOMIC DNA]</scope>
    <source>
        <strain evidence="2">MT8872</strain>
    </source>
</reference>
<evidence type="ECO:0000313" key="3">
    <source>
        <dbReference type="WBParaSite" id="Pan_g36.t1"/>
    </source>
</evidence>
<accession>A0A7E4VVH5</accession>
<dbReference type="AlphaFoldDB" id="A0A7E4VVH5"/>
<evidence type="ECO:0000256" key="1">
    <source>
        <dbReference type="SAM" id="SignalP"/>
    </source>
</evidence>
<feature type="chain" id="PRO_5028811599" evidence="1">
    <location>
        <begin position="26"/>
        <end position="103"/>
    </location>
</feature>
<organism evidence="2 3">
    <name type="scientific">Panagrellus redivivus</name>
    <name type="common">Microworm</name>
    <dbReference type="NCBI Taxonomy" id="6233"/>
    <lineage>
        <taxon>Eukaryota</taxon>
        <taxon>Metazoa</taxon>
        <taxon>Ecdysozoa</taxon>
        <taxon>Nematoda</taxon>
        <taxon>Chromadorea</taxon>
        <taxon>Rhabditida</taxon>
        <taxon>Tylenchina</taxon>
        <taxon>Panagrolaimomorpha</taxon>
        <taxon>Panagrolaimoidea</taxon>
        <taxon>Panagrolaimidae</taxon>
        <taxon>Panagrellus</taxon>
    </lineage>
</organism>
<keyword evidence="1" id="KW-0732">Signal</keyword>
<evidence type="ECO:0000313" key="2">
    <source>
        <dbReference type="Proteomes" id="UP000492821"/>
    </source>
</evidence>
<protein>
    <submittedName>
        <fullName evidence="3">Gastrin/cholecystokinin-like peptide</fullName>
    </submittedName>
</protein>
<dbReference type="WBParaSite" id="Pan_g36.t1">
    <property type="protein sequence ID" value="Pan_g36.t1"/>
    <property type="gene ID" value="Pan_g36"/>
</dbReference>
<keyword evidence="2" id="KW-1185">Reference proteome</keyword>
<name>A0A7E4VVH5_PANRE</name>
<sequence>MAMLSISWIMLGCFLLATVFSAVYGVPVGSSSDNGGHRLPVVPLGWLIPHEPQVVGTWLPEANRLRRAGPIPFKERRASADTFDMWEGMMDSLDTLQKPRFGR</sequence>
<feature type="signal peptide" evidence="1">
    <location>
        <begin position="1"/>
        <end position="25"/>
    </location>
</feature>
<reference evidence="3" key="2">
    <citation type="submission" date="2020-10" db="UniProtKB">
        <authorList>
            <consortium name="WormBaseParasite"/>
        </authorList>
    </citation>
    <scope>IDENTIFICATION</scope>
</reference>
<proteinExistence type="predicted"/>